<dbReference type="AlphaFoldDB" id="A0AAW3ZMF7"/>
<feature type="transmembrane region" description="Helical" evidence="1">
    <location>
        <begin position="215"/>
        <end position="237"/>
    </location>
</feature>
<dbReference type="PANTHER" id="PTHR48090">
    <property type="entry name" value="UNDECAPRENYL-PHOSPHATE 4-DEOXY-4-FORMAMIDO-L-ARABINOSE TRANSFERASE-RELATED"/>
    <property type="match status" value="1"/>
</dbReference>
<feature type="domain" description="Glycosyltransferase 2-like" evidence="2">
    <location>
        <begin position="23"/>
        <end position="147"/>
    </location>
</feature>
<evidence type="ECO:0000313" key="4">
    <source>
        <dbReference type="Proteomes" id="UP000613768"/>
    </source>
</evidence>
<dbReference type="EMBL" id="JACYTR010000048">
    <property type="protein sequence ID" value="MBD8527328.1"/>
    <property type="molecule type" value="Genomic_DNA"/>
</dbReference>
<name>A0AAW3ZMF7_9GAMM</name>
<dbReference type="Gene3D" id="3.90.550.10">
    <property type="entry name" value="Spore Coat Polysaccharide Biosynthesis Protein SpsA, Chain A"/>
    <property type="match status" value="1"/>
</dbReference>
<evidence type="ECO:0000313" key="3">
    <source>
        <dbReference type="EMBL" id="MBD8527328.1"/>
    </source>
</evidence>
<dbReference type="Proteomes" id="UP000613768">
    <property type="component" value="Unassembled WGS sequence"/>
</dbReference>
<keyword evidence="4" id="KW-1185">Reference proteome</keyword>
<organism evidence="3 4">
    <name type="scientific">Pseudomarimonas arenosa</name>
    <dbReference type="NCBI Taxonomy" id="2774145"/>
    <lineage>
        <taxon>Bacteria</taxon>
        <taxon>Pseudomonadati</taxon>
        <taxon>Pseudomonadota</taxon>
        <taxon>Gammaproteobacteria</taxon>
        <taxon>Lysobacterales</taxon>
        <taxon>Lysobacteraceae</taxon>
        <taxon>Pseudomarimonas</taxon>
    </lineage>
</organism>
<dbReference type="InterPro" id="IPR050256">
    <property type="entry name" value="Glycosyltransferase_2"/>
</dbReference>
<proteinExistence type="predicted"/>
<gene>
    <name evidence="3" type="ORF">IFO71_16420</name>
</gene>
<evidence type="ECO:0000256" key="1">
    <source>
        <dbReference type="SAM" id="Phobius"/>
    </source>
</evidence>
<sequence length="252" mass="27888">MPKSSHSRRTKIEPLKPVKTLYVIPAFNEEGSIGILLKHLRSAPRDCVLVVSDASTDQTAAIARAAGAEVLELPLQLGAWGATQAGLRFALRHGYDRVITLDADGQHDPQSIPDLTAAQLRSSADVIIGTFPKRLSRSRQLAWHWFRALSGLRVEDLTSGFRLYSRRAIRVLASAEATLLDYQDVGVLLLARRYGLSIREVPVTMHPRHDGRSRVFASWFIVAGYMAQTTLLCLARVGRWPTAKALQNEISV</sequence>
<dbReference type="InterPro" id="IPR029044">
    <property type="entry name" value="Nucleotide-diphossugar_trans"/>
</dbReference>
<dbReference type="PANTHER" id="PTHR48090:SF6">
    <property type="entry name" value="SLR5056 PROTEIN"/>
    <property type="match status" value="1"/>
</dbReference>
<dbReference type="SUPFAM" id="SSF53448">
    <property type="entry name" value="Nucleotide-diphospho-sugar transferases"/>
    <property type="match status" value="1"/>
</dbReference>
<dbReference type="CDD" id="cd04179">
    <property type="entry name" value="DPM_DPG-synthase_like"/>
    <property type="match status" value="1"/>
</dbReference>
<dbReference type="InterPro" id="IPR001173">
    <property type="entry name" value="Glyco_trans_2-like"/>
</dbReference>
<protein>
    <submittedName>
        <fullName evidence="3">Glycosyltransferase family 2 protein</fullName>
    </submittedName>
</protein>
<keyword evidence="1" id="KW-0472">Membrane</keyword>
<keyword evidence="1" id="KW-0812">Transmembrane</keyword>
<accession>A0AAW3ZMF7</accession>
<reference evidence="3 4" key="1">
    <citation type="submission" date="2020-09" db="EMBL/GenBank/DDBJ databases">
        <title>Pseudoxanthomonas sp. CAU 1598 isolated from sand of Yaerae Beach.</title>
        <authorList>
            <person name="Kim W."/>
        </authorList>
    </citation>
    <scope>NUCLEOTIDE SEQUENCE [LARGE SCALE GENOMIC DNA]</scope>
    <source>
        <strain evidence="3 4">CAU 1598</strain>
    </source>
</reference>
<dbReference type="Pfam" id="PF00535">
    <property type="entry name" value="Glycos_transf_2"/>
    <property type="match status" value="1"/>
</dbReference>
<evidence type="ECO:0000259" key="2">
    <source>
        <dbReference type="Pfam" id="PF00535"/>
    </source>
</evidence>
<keyword evidence="1" id="KW-1133">Transmembrane helix</keyword>
<comment type="caution">
    <text evidence="3">The sequence shown here is derived from an EMBL/GenBank/DDBJ whole genome shotgun (WGS) entry which is preliminary data.</text>
</comment>